<evidence type="ECO:0000313" key="1">
    <source>
        <dbReference type="EMBL" id="KAK8754975.1"/>
    </source>
</evidence>
<evidence type="ECO:0000313" key="2">
    <source>
        <dbReference type="Proteomes" id="UP001321473"/>
    </source>
</evidence>
<dbReference type="Proteomes" id="UP001321473">
    <property type="component" value="Unassembled WGS sequence"/>
</dbReference>
<accession>A0AAQ4CXN5</accession>
<protein>
    <submittedName>
        <fullName evidence="1">Uncharacterized protein</fullName>
    </submittedName>
</protein>
<sequence length="129" mass="14960">MRSQLKLQLYWLISDDEHSHDWRLAAYRAFLAKQAPLLDADTSFVLSELYRKPVKGPYEAALYQIDCTTEWPATMWLNLSYKYEQVLINVKTRFLELFLYLKIPAMLMGEVMNDYHAKPGSAAAAAPLR</sequence>
<gene>
    <name evidence="1" type="ORF">V5799_002276</name>
</gene>
<organism evidence="1 2">
    <name type="scientific">Amblyomma americanum</name>
    <name type="common">Lone star tick</name>
    <dbReference type="NCBI Taxonomy" id="6943"/>
    <lineage>
        <taxon>Eukaryota</taxon>
        <taxon>Metazoa</taxon>
        <taxon>Ecdysozoa</taxon>
        <taxon>Arthropoda</taxon>
        <taxon>Chelicerata</taxon>
        <taxon>Arachnida</taxon>
        <taxon>Acari</taxon>
        <taxon>Parasitiformes</taxon>
        <taxon>Ixodida</taxon>
        <taxon>Ixodoidea</taxon>
        <taxon>Ixodidae</taxon>
        <taxon>Amblyomminae</taxon>
        <taxon>Amblyomma</taxon>
    </lineage>
</organism>
<dbReference type="AlphaFoldDB" id="A0AAQ4CXN5"/>
<reference evidence="1 2" key="1">
    <citation type="journal article" date="2023" name="Arcadia Sci">
        <title>De novo assembly of a long-read Amblyomma americanum tick genome.</title>
        <authorList>
            <person name="Chou S."/>
            <person name="Poskanzer K.E."/>
            <person name="Rollins M."/>
            <person name="Thuy-Boun P.S."/>
        </authorList>
    </citation>
    <scope>NUCLEOTIDE SEQUENCE [LARGE SCALE GENOMIC DNA]</scope>
    <source>
        <strain evidence="1">F_SG_1</strain>
        <tissue evidence="1">Salivary glands</tissue>
    </source>
</reference>
<proteinExistence type="predicted"/>
<comment type="caution">
    <text evidence="1">The sequence shown here is derived from an EMBL/GenBank/DDBJ whole genome shotgun (WGS) entry which is preliminary data.</text>
</comment>
<dbReference type="EMBL" id="JARKHS020036797">
    <property type="protein sequence ID" value="KAK8754975.1"/>
    <property type="molecule type" value="Genomic_DNA"/>
</dbReference>
<keyword evidence="2" id="KW-1185">Reference proteome</keyword>
<name>A0AAQ4CXN5_AMBAM</name>